<comment type="caution">
    <text evidence="2">The sequence shown here is derived from an EMBL/GenBank/DDBJ whole genome shotgun (WGS) entry which is preliminary data.</text>
</comment>
<dbReference type="Pfam" id="PF05145">
    <property type="entry name" value="AbrB"/>
    <property type="match status" value="1"/>
</dbReference>
<gene>
    <name evidence="2" type="ORF">HCN83_01535</name>
</gene>
<keyword evidence="1" id="KW-1133">Transmembrane helix</keyword>
<feature type="transmembrane region" description="Helical" evidence="1">
    <location>
        <begin position="84"/>
        <end position="104"/>
    </location>
</feature>
<feature type="transmembrane region" description="Helical" evidence="1">
    <location>
        <begin position="6"/>
        <end position="32"/>
    </location>
</feature>
<keyword evidence="1" id="KW-0812">Transmembrane</keyword>
<dbReference type="Proteomes" id="UP000752012">
    <property type="component" value="Unassembled WGS sequence"/>
</dbReference>
<evidence type="ECO:0000256" key="1">
    <source>
        <dbReference type="SAM" id="Phobius"/>
    </source>
</evidence>
<name>A0A969TS69_9BACI</name>
<organism evidence="2 3">
    <name type="scientific">Alkalicoccus luteus</name>
    <dbReference type="NCBI Taxonomy" id="1237094"/>
    <lineage>
        <taxon>Bacteria</taxon>
        <taxon>Bacillati</taxon>
        <taxon>Bacillota</taxon>
        <taxon>Bacilli</taxon>
        <taxon>Bacillales</taxon>
        <taxon>Bacillaceae</taxon>
        <taxon>Alkalicoccus</taxon>
    </lineage>
</organism>
<evidence type="ECO:0000313" key="3">
    <source>
        <dbReference type="Proteomes" id="UP000752012"/>
    </source>
</evidence>
<feature type="transmembrane region" description="Helical" evidence="1">
    <location>
        <begin position="257"/>
        <end position="281"/>
    </location>
</feature>
<sequence>MPFDKWIIISGFAAAGGALFSLLQLPLPWLLGAVCFSFIWKWSTKQDIDAPDFFKPAAFILLGTYFALYLHSDTLIKTIPILPVYLPLSLMMIVLSLLLGLLMASRFHMNKKTSMLGLVPGAQSAVLMISEKHGGRTALIMLLHSIRRLLVLVSLPVLVLLFSADTSASASLELFRQEDQNASYWWYVIPALALTAGFLHKSLLLPAAPLAMGLLVLSGFQPAPYPESVLAAAQLLLGMYIGLRLKRKDLSSSKKHALPFTAFALLFIALSVAAGLLLSLLTPLDRLSGVMSMTPGGLLETGFAASEAGGNPVSVIMLQLIRFLLVFYTLPLLIGWYLRRLP</sequence>
<keyword evidence="1" id="KW-0472">Membrane</keyword>
<feature type="transmembrane region" description="Helical" evidence="1">
    <location>
        <begin position="229"/>
        <end position="245"/>
    </location>
</feature>
<proteinExistence type="predicted"/>
<protein>
    <submittedName>
        <fullName evidence="2">AbrB family transcriptional regulator</fullName>
    </submittedName>
</protein>
<dbReference type="GO" id="GO:0010468">
    <property type="term" value="P:regulation of gene expression"/>
    <property type="evidence" value="ECO:0007669"/>
    <property type="project" value="InterPro"/>
</dbReference>
<evidence type="ECO:0000313" key="2">
    <source>
        <dbReference type="EMBL" id="NJP36263.1"/>
    </source>
</evidence>
<dbReference type="InterPro" id="IPR007820">
    <property type="entry name" value="AbrB_fam"/>
</dbReference>
<reference evidence="2 3" key="1">
    <citation type="submission" date="2020-03" db="EMBL/GenBank/DDBJ databases">
        <title>Assessment of the enzymatic potential of alkaline-tolerant lipase obtained from Bacillus luteus H11 (technogenic soil) for the bioremediation of saline soils contaminated with petroleum substances.</title>
        <authorList>
            <person name="Kalwasinska A."/>
        </authorList>
    </citation>
    <scope>NUCLEOTIDE SEQUENCE [LARGE SCALE GENOMIC DNA]</scope>
    <source>
        <strain evidence="2 3">H11</strain>
    </source>
</reference>
<dbReference type="EMBL" id="JAATHJ010000001">
    <property type="protein sequence ID" value="NJP36263.1"/>
    <property type="molecule type" value="Genomic_DNA"/>
</dbReference>
<keyword evidence="3" id="KW-1185">Reference proteome</keyword>
<dbReference type="GO" id="GO:0016020">
    <property type="term" value="C:membrane"/>
    <property type="evidence" value="ECO:0007669"/>
    <property type="project" value="InterPro"/>
</dbReference>
<dbReference type="RefSeq" id="WP_168004529.1">
    <property type="nucleotide sequence ID" value="NZ_JAATHJ010000001.1"/>
</dbReference>
<dbReference type="PIRSF" id="PIRSF038991">
    <property type="entry name" value="Protein_AbrB"/>
    <property type="match status" value="1"/>
</dbReference>
<accession>A0A969TS69</accession>
<feature type="transmembrane region" description="Helical" evidence="1">
    <location>
        <begin position="316"/>
        <end position="338"/>
    </location>
</feature>
<dbReference type="AlphaFoldDB" id="A0A969TS69"/>
<dbReference type="PANTHER" id="PTHR38457:SF1">
    <property type="entry name" value="REGULATOR ABRB-RELATED"/>
    <property type="match status" value="1"/>
</dbReference>
<feature type="transmembrane region" description="Helical" evidence="1">
    <location>
        <begin position="184"/>
        <end position="200"/>
    </location>
</feature>
<dbReference type="PANTHER" id="PTHR38457">
    <property type="entry name" value="REGULATOR ABRB-RELATED"/>
    <property type="match status" value="1"/>
</dbReference>
<feature type="transmembrane region" description="Helical" evidence="1">
    <location>
        <begin position="53"/>
        <end position="72"/>
    </location>
</feature>